<dbReference type="AlphaFoldDB" id="A0AAW8DT19"/>
<evidence type="ECO:0000313" key="4">
    <source>
        <dbReference type="Proteomes" id="UP001244295"/>
    </source>
</evidence>
<accession>A0AAW8DT19</accession>
<dbReference type="EMBL" id="JAUSRR010000003">
    <property type="protein sequence ID" value="MDP9922721.1"/>
    <property type="molecule type" value="Genomic_DNA"/>
</dbReference>
<dbReference type="Gene3D" id="3.50.50.60">
    <property type="entry name" value="FAD/NAD(P)-binding domain"/>
    <property type="match status" value="1"/>
</dbReference>
<comment type="caution">
    <text evidence="3">The sequence shown here is derived from an EMBL/GenBank/DDBJ whole genome shotgun (WGS) entry which is preliminary data.</text>
</comment>
<dbReference type="PANTHER" id="PTHR43476">
    <property type="entry name" value="3-(3-HYDROXY-PHENYL)PROPIONATE/3-HYDROXYCINNAMIC ACID HYDROXYLASE"/>
    <property type="match status" value="1"/>
</dbReference>
<dbReference type="Proteomes" id="UP001244295">
    <property type="component" value="Unassembled WGS sequence"/>
</dbReference>
<feature type="domain" description="FAD-binding" evidence="2">
    <location>
        <begin position="4"/>
        <end position="345"/>
    </location>
</feature>
<dbReference type="InterPro" id="IPR050631">
    <property type="entry name" value="PheA/TfdB_FAD_monoxygenase"/>
</dbReference>
<organism evidence="3 4">
    <name type="scientific">Variovorax boronicumulans</name>
    <dbReference type="NCBI Taxonomy" id="436515"/>
    <lineage>
        <taxon>Bacteria</taxon>
        <taxon>Pseudomonadati</taxon>
        <taxon>Pseudomonadota</taxon>
        <taxon>Betaproteobacteria</taxon>
        <taxon>Burkholderiales</taxon>
        <taxon>Comamonadaceae</taxon>
        <taxon>Variovorax</taxon>
    </lineage>
</organism>
<dbReference type="PRINTS" id="PR00420">
    <property type="entry name" value="RNGMNOXGNASE"/>
</dbReference>
<dbReference type="Pfam" id="PF01494">
    <property type="entry name" value="FAD_binding_3"/>
    <property type="match status" value="1"/>
</dbReference>
<dbReference type="InterPro" id="IPR002938">
    <property type="entry name" value="FAD-bd"/>
</dbReference>
<protein>
    <submittedName>
        <fullName evidence="3">2-polyprenyl-6-methoxyphenol hydroxylase-like FAD-dependent oxidoreductase</fullName>
    </submittedName>
</protein>
<dbReference type="GO" id="GO:0071949">
    <property type="term" value="F:FAD binding"/>
    <property type="evidence" value="ECO:0007669"/>
    <property type="project" value="InterPro"/>
</dbReference>
<gene>
    <name evidence="3" type="ORF">J2W25_001742</name>
</gene>
<evidence type="ECO:0000313" key="3">
    <source>
        <dbReference type="EMBL" id="MDP9922721.1"/>
    </source>
</evidence>
<evidence type="ECO:0000256" key="1">
    <source>
        <dbReference type="ARBA" id="ARBA00023002"/>
    </source>
</evidence>
<dbReference type="PANTHER" id="PTHR43476:SF3">
    <property type="entry name" value="FAD-BINDING MONOOXYGENASE"/>
    <property type="match status" value="1"/>
</dbReference>
<keyword evidence="1" id="KW-0560">Oxidoreductase</keyword>
<dbReference type="Gene3D" id="3.30.70.2450">
    <property type="match status" value="1"/>
</dbReference>
<sequence>MSADTNVLVVGAGPTGLLAALGLARMGIAVTVVDQEPSPSKAPRATNYMPPVVKVLDSFGVLDDLLMVALKNDTFWQYYKLEDQRVPVCFDVVKDLTPYHYGVQCGQHTLASVILQHLAKLPHVKVLWGHQVLGVQQDAAGVTTTLQTPQGTETLRSDWVVGADGARSAVRRSIGATFEGHTWPERFVATNVWFDLEEHGFGKTTLVHHPVDWAITVKINEEGLWRVTFGEDASLPEDEVLRRIPERYGRILPASAQRAAYDIESAAPYRVHQRCADRLRVGRVLLAGDAAHITNPAGGMGLNTGALDAAHVVTALGAVIQGRCDDKVLDFYDADRRRVYWEVTNSTSTEHKRRLREPSPARRAQDFGMLVAARENPHIARAIVMSFFDAEGHPMPV</sequence>
<dbReference type="GO" id="GO:0019622">
    <property type="term" value="P:3-(3-hydroxy)phenylpropionate catabolic process"/>
    <property type="evidence" value="ECO:0007669"/>
    <property type="project" value="TreeGrafter"/>
</dbReference>
<name>A0AAW8DT19_9BURK</name>
<dbReference type="SUPFAM" id="SSF51905">
    <property type="entry name" value="FAD/NAD(P)-binding domain"/>
    <property type="match status" value="1"/>
</dbReference>
<dbReference type="RefSeq" id="WP_307636319.1">
    <property type="nucleotide sequence ID" value="NZ_JAUSRR010000003.1"/>
</dbReference>
<dbReference type="GO" id="GO:0008688">
    <property type="term" value="F:3-(3-hydroxyphenyl)propionate hydroxylase activity"/>
    <property type="evidence" value="ECO:0007669"/>
    <property type="project" value="TreeGrafter"/>
</dbReference>
<evidence type="ECO:0000259" key="2">
    <source>
        <dbReference type="Pfam" id="PF01494"/>
    </source>
</evidence>
<reference evidence="3" key="1">
    <citation type="submission" date="2023-07" db="EMBL/GenBank/DDBJ databases">
        <title>Sorghum-associated microbial communities from plants grown in Nebraska, USA.</title>
        <authorList>
            <person name="Schachtman D."/>
        </authorList>
    </citation>
    <scope>NUCLEOTIDE SEQUENCE</scope>
    <source>
        <strain evidence="3">DS2795</strain>
    </source>
</reference>
<proteinExistence type="predicted"/>
<dbReference type="InterPro" id="IPR036188">
    <property type="entry name" value="FAD/NAD-bd_sf"/>
</dbReference>